<evidence type="ECO:0000313" key="1">
    <source>
        <dbReference type="EMBL" id="GBM61464.1"/>
    </source>
</evidence>
<gene>
    <name evidence="1" type="ORF">AVEN_96573_1</name>
</gene>
<dbReference type="AlphaFoldDB" id="A0A4Y2HA90"/>
<comment type="caution">
    <text evidence="1">The sequence shown here is derived from an EMBL/GenBank/DDBJ whole genome shotgun (WGS) entry which is preliminary data.</text>
</comment>
<keyword evidence="2" id="KW-1185">Reference proteome</keyword>
<organism evidence="1 2">
    <name type="scientific">Araneus ventricosus</name>
    <name type="common">Orbweaver spider</name>
    <name type="synonym">Epeira ventricosa</name>
    <dbReference type="NCBI Taxonomy" id="182803"/>
    <lineage>
        <taxon>Eukaryota</taxon>
        <taxon>Metazoa</taxon>
        <taxon>Ecdysozoa</taxon>
        <taxon>Arthropoda</taxon>
        <taxon>Chelicerata</taxon>
        <taxon>Arachnida</taxon>
        <taxon>Araneae</taxon>
        <taxon>Araneomorphae</taxon>
        <taxon>Entelegynae</taxon>
        <taxon>Araneoidea</taxon>
        <taxon>Araneidae</taxon>
        <taxon>Araneus</taxon>
    </lineage>
</organism>
<name>A0A4Y2HA90_ARAVE</name>
<protein>
    <submittedName>
        <fullName evidence="1">Uncharacterized protein</fullName>
    </submittedName>
</protein>
<reference evidence="1 2" key="1">
    <citation type="journal article" date="2019" name="Sci. Rep.">
        <title>Orb-weaving spider Araneus ventricosus genome elucidates the spidroin gene catalogue.</title>
        <authorList>
            <person name="Kono N."/>
            <person name="Nakamura H."/>
            <person name="Ohtoshi R."/>
            <person name="Moran D.A.P."/>
            <person name="Shinohara A."/>
            <person name="Yoshida Y."/>
            <person name="Fujiwara M."/>
            <person name="Mori M."/>
            <person name="Tomita M."/>
            <person name="Arakawa K."/>
        </authorList>
    </citation>
    <scope>NUCLEOTIDE SEQUENCE [LARGE SCALE GENOMIC DNA]</scope>
</reference>
<accession>A0A4Y2HA90</accession>
<dbReference type="EMBL" id="BGPR01001767">
    <property type="protein sequence ID" value="GBM61464.1"/>
    <property type="molecule type" value="Genomic_DNA"/>
</dbReference>
<proteinExistence type="predicted"/>
<dbReference type="Proteomes" id="UP000499080">
    <property type="component" value="Unassembled WGS sequence"/>
</dbReference>
<sequence length="176" mass="19758">MQIALKCPETKMVWGLGSCGISNLQRPRWPSGKVSALGPEVRDAIPLNIRRALEQLQLNHTYGGKRPPVGVVRKLIEGDASSDVILVIWSRLWTAMLLFYDNNIQLSYSLTERGTLVTFAVALSEIGKKTQPVFSFPRENVRGHFLEGTARGSAGCCNLRGWMKDENFIHFDEHFN</sequence>
<dbReference type="OrthoDB" id="7700848at2759"/>
<evidence type="ECO:0000313" key="2">
    <source>
        <dbReference type="Proteomes" id="UP000499080"/>
    </source>
</evidence>